<dbReference type="InterPro" id="IPR024519">
    <property type="entry name" value="IAT_beta"/>
</dbReference>
<feature type="domain" description="Big-1" evidence="2">
    <location>
        <begin position="456"/>
        <end position="551"/>
    </location>
</feature>
<dbReference type="InterPro" id="IPR008964">
    <property type="entry name" value="Invasin/intimin_cell_adhesion"/>
</dbReference>
<dbReference type="InterPro" id="IPR003344">
    <property type="entry name" value="Big_1_dom"/>
</dbReference>
<protein>
    <submittedName>
        <fullName evidence="3">Invasin/intimin</fullName>
    </submittedName>
</protein>
<organism evidence="3 4">
    <name type="scientific">Salmonella bongori (strain ATCC 43975 / DSM 13772 / NCTC 12419)</name>
    <dbReference type="NCBI Taxonomy" id="218493"/>
    <lineage>
        <taxon>Bacteria</taxon>
        <taxon>Pseudomonadati</taxon>
        <taxon>Pseudomonadota</taxon>
        <taxon>Gammaproteobacteria</taxon>
        <taxon>Enterobacterales</taxon>
        <taxon>Enterobacteriaceae</taxon>
        <taxon>Salmonella</taxon>
    </lineage>
</organism>
<dbReference type="eggNOG" id="COG4932">
    <property type="taxonomic scope" value="Bacteria"/>
</dbReference>
<feature type="domain" description="Big-1" evidence="2">
    <location>
        <begin position="652"/>
        <end position="743"/>
    </location>
</feature>
<feature type="domain" description="Big-1" evidence="2">
    <location>
        <begin position="848"/>
        <end position="941"/>
    </location>
</feature>
<dbReference type="Proteomes" id="UP000000289">
    <property type="component" value="Chromosome"/>
</dbReference>
<dbReference type="GO" id="GO:0009279">
    <property type="term" value="C:cell outer membrane"/>
    <property type="evidence" value="ECO:0007669"/>
    <property type="project" value="TreeGrafter"/>
</dbReference>
<dbReference type="Gene3D" id="2.60.40.10">
    <property type="entry name" value="Immunoglobulins"/>
    <property type="match status" value="6"/>
</dbReference>
<feature type="domain" description="Big-1" evidence="2">
    <location>
        <begin position="748"/>
        <end position="840"/>
    </location>
</feature>
<dbReference type="PANTHER" id="PTHR39576">
    <property type="entry name" value="ATTACHING AND EFFACING PROTEIN HOMOLOG-RELATED-RELATED"/>
    <property type="match status" value="1"/>
</dbReference>
<dbReference type="InterPro" id="IPR038177">
    <property type="entry name" value="IAT_beta_sf"/>
</dbReference>
<dbReference type="SUPFAM" id="SSF49373">
    <property type="entry name" value="Invasin/intimin cell-adhesion fragments"/>
    <property type="match status" value="6"/>
</dbReference>
<dbReference type="InterPro" id="IPR003535">
    <property type="entry name" value="Intimin/invasin_bac"/>
</dbReference>
<accession>A0A0K0H9A4</accession>
<gene>
    <name evidence="3" type="ordered locus">SBG_0825</name>
</gene>
<dbReference type="InterPro" id="IPR013783">
    <property type="entry name" value="Ig-like_fold"/>
</dbReference>
<dbReference type="Gene3D" id="2.40.160.160">
    <property type="entry name" value="Inverse autotransporter, beta-domain"/>
    <property type="match status" value="1"/>
</dbReference>
<evidence type="ECO:0000256" key="1">
    <source>
        <dbReference type="ARBA" id="ARBA00010116"/>
    </source>
</evidence>
<feature type="domain" description="Big-1" evidence="2">
    <location>
        <begin position="553"/>
        <end position="646"/>
    </location>
</feature>
<dbReference type="FunFam" id="2.40.160.160:FF:000001">
    <property type="entry name" value="Intimin-like inverse autotransporter SinH"/>
    <property type="match status" value="1"/>
</dbReference>
<dbReference type="InterPro" id="IPR051715">
    <property type="entry name" value="Intimin-Invasin_domain"/>
</dbReference>
<name>A0A0K0H9A4_SALBC</name>
<dbReference type="Pfam" id="PF02369">
    <property type="entry name" value="Big_1"/>
    <property type="match status" value="6"/>
</dbReference>
<sequence length="1080" mass="111761">MKKRDRHNPGKGLMKSMAMIQILLQAMLPVALSISASVRAAELSQSARSVDKNNTSPYSSQMTQAATALSSGNVTTAGANMASGYAGDSVEKWLSQFGTARVQLNVDDKGNWDDSAIDFLAPLYDSKKAMLFTQLGLRAPDDRVTGNFGLGVRTFYTENWMFGANVFFDDDFTGDNRRIGLGGEAWTNYLKLSANTYLGTTDWHSSRDFDDYYEKPADGFDVRAEGYLPAYPQLGAKVMYEQYYGDKVALFDKDDLQSNPSAVTVGVSYTPVPLITAAVDYRHGQDSMDETHFGVNFRYNFGQTLSQQLSSSEVQNLRSLAGSRYDLVERNNEIVLQYKQKKQADAVANMLLTTVKDNSPADGVTANTVTVRATTTDGAPVRNAVIGWSIIGGAQKTTAGSTASDAQLSVESGVTDANGNASVNVTSKTAGAVTVQATSGNISRTATTTFVQSVGSLNLALTQNNSPADGSSQNAGEVTVKDINGNVMSGVAINWSVNNDAKVVASDVQTNAQGKATVHYTNTKAGAVTLTASAAGKTASVNSAFVSQSEVSNVTVTTTTNNAQANNNATNAAQALVTDGNGLPMANASVTWSISGSSTASLSSAATVTTNAQGIATVTFKDSVAETVTIVASAGSKSGSSGAVFTQTAATNILLTVQQNNAAADGTSTNTVQAKVTDSSGQPVANTAVSWSVGGSAKAVSAVTVNTNADGVATLSLSDNVAESVTVNASANGAQGQATVTFVPTISSVFVAVTANNALADGSSVNTFRATVTSPSGQPVANTSVTWSLSSTTASATTSLNATTDASGVATLSITDTVAESVTATAKAGNVQGQAAATFNPAAVEVSSVTVTVPTNNQPADGSATNQAQALVTDANNQPLANVQLVWALTGSATVNATTPLSVTTDNNGIATLGFTDTVGENVTVTATAGGKRGQTTATFIDTSFGPITVQYENLNMNGVINRNTVTVAGGLKTQVLSYRNIQAGDTLHLHFEITGTLNTPLDPDASITTLPYTWDTDYTVTADDVSSGKPIEFINPDNLAWIDSPDGEPPLEAKTTVIVVRPSTQEQETGTVSASLDTR</sequence>
<dbReference type="Pfam" id="PF11924">
    <property type="entry name" value="IAT_beta"/>
    <property type="match status" value="1"/>
</dbReference>
<evidence type="ECO:0000259" key="2">
    <source>
        <dbReference type="PROSITE" id="PS51127"/>
    </source>
</evidence>
<reference evidence="3 4" key="1">
    <citation type="journal article" date="2011" name="PLoS Pathog.">
        <title>Salmonella bongori provides insights into the evolution of the Salmonellae.</title>
        <authorList>
            <person name="Fookes M."/>
            <person name="Schroeder G.N."/>
            <person name="Langridge G.C."/>
            <person name="Blondel C.J."/>
            <person name="Mammina C."/>
            <person name="Connor T.R."/>
            <person name="Seth-Smith H."/>
            <person name="Vernikos G.S."/>
            <person name="Robinson K.S."/>
            <person name="Sanders M."/>
            <person name="Petty N.K."/>
            <person name="Kingsley R.A."/>
            <person name="Baumler A.J."/>
            <person name="Nuccio S.P."/>
            <person name="Contreras I."/>
            <person name="Santiviago C.A."/>
            <person name="Maskell D."/>
            <person name="Barrow P."/>
            <person name="Humphrey T."/>
            <person name="Nastasi A."/>
            <person name="Roberts M."/>
            <person name="Frankel G."/>
            <person name="Parkhill J."/>
            <person name="Dougan G."/>
            <person name="Thomson N.R."/>
        </authorList>
    </citation>
    <scope>NUCLEOTIDE SEQUENCE [LARGE SCALE GENOMIC DNA]</scope>
    <source>
        <strain evidence="4">ATCC 43975 / DSM 13772 / NCTC 12419</strain>
    </source>
</reference>
<comment type="similarity">
    <text evidence="1">Belongs to the intimin/invasin family.</text>
</comment>
<dbReference type="PRINTS" id="PR01369">
    <property type="entry name" value="INTIMIN"/>
</dbReference>
<evidence type="ECO:0000313" key="3">
    <source>
        <dbReference type="EMBL" id="CCC29920.1"/>
    </source>
</evidence>
<proteinExistence type="inferred from homology"/>
<dbReference type="SMART" id="SM00634">
    <property type="entry name" value="BID_1"/>
    <property type="match status" value="6"/>
</dbReference>
<feature type="domain" description="Big-1" evidence="2">
    <location>
        <begin position="349"/>
        <end position="451"/>
    </location>
</feature>
<dbReference type="EMBL" id="FR877557">
    <property type="protein sequence ID" value="CCC29920.1"/>
    <property type="molecule type" value="Genomic_DNA"/>
</dbReference>
<dbReference type="GO" id="GO:0007155">
    <property type="term" value="P:cell adhesion"/>
    <property type="evidence" value="ECO:0007669"/>
    <property type="project" value="InterPro"/>
</dbReference>
<dbReference type="KEGG" id="sbg:SBG_0825"/>
<dbReference type="PROSITE" id="PS51127">
    <property type="entry name" value="BIG1"/>
    <property type="match status" value="6"/>
</dbReference>
<dbReference type="PANTHER" id="PTHR39576:SF2">
    <property type="entry name" value="ATTACHING AND EFFACING PROTEIN HOMOLOG-RELATED"/>
    <property type="match status" value="1"/>
</dbReference>
<evidence type="ECO:0000313" key="4">
    <source>
        <dbReference type="Proteomes" id="UP000000289"/>
    </source>
</evidence>
<dbReference type="AlphaFoldDB" id="A0A0K0H9A4"/>